<keyword evidence="2" id="KW-1185">Reference proteome</keyword>
<gene>
    <name evidence="1" type="ORF">EAG_08705</name>
</gene>
<protein>
    <submittedName>
        <fullName evidence="1">Uncharacterized protein</fullName>
    </submittedName>
</protein>
<accession>E2A815</accession>
<dbReference type="EMBL" id="GL437468">
    <property type="protein sequence ID" value="EFN70410.1"/>
    <property type="molecule type" value="Genomic_DNA"/>
</dbReference>
<dbReference type="Proteomes" id="UP000000311">
    <property type="component" value="Unassembled WGS sequence"/>
</dbReference>
<evidence type="ECO:0000313" key="1">
    <source>
        <dbReference type="EMBL" id="EFN70410.1"/>
    </source>
</evidence>
<dbReference type="InParanoid" id="E2A815"/>
<name>E2A815_CAMFO</name>
<dbReference type="AlphaFoldDB" id="E2A815"/>
<organism evidence="2">
    <name type="scientific">Camponotus floridanus</name>
    <name type="common">Florida carpenter ant</name>
    <dbReference type="NCBI Taxonomy" id="104421"/>
    <lineage>
        <taxon>Eukaryota</taxon>
        <taxon>Metazoa</taxon>
        <taxon>Ecdysozoa</taxon>
        <taxon>Arthropoda</taxon>
        <taxon>Hexapoda</taxon>
        <taxon>Insecta</taxon>
        <taxon>Pterygota</taxon>
        <taxon>Neoptera</taxon>
        <taxon>Endopterygota</taxon>
        <taxon>Hymenoptera</taxon>
        <taxon>Apocrita</taxon>
        <taxon>Aculeata</taxon>
        <taxon>Formicoidea</taxon>
        <taxon>Formicidae</taxon>
        <taxon>Formicinae</taxon>
        <taxon>Camponotus</taxon>
    </lineage>
</organism>
<sequence length="85" mass="9480">MMIIIYAKQAGKVQSGSCLPLEGQRMRLWRSLMWIMKRGCVIEVENDGQDLMDIWWFASGGPAGEGRRAVKGTDSSFIRGAGIME</sequence>
<proteinExistence type="predicted"/>
<reference evidence="1 2" key="1">
    <citation type="journal article" date="2010" name="Science">
        <title>Genomic comparison of the ants Camponotus floridanus and Harpegnathos saltator.</title>
        <authorList>
            <person name="Bonasio R."/>
            <person name="Zhang G."/>
            <person name="Ye C."/>
            <person name="Mutti N.S."/>
            <person name="Fang X."/>
            <person name="Qin N."/>
            <person name="Donahue G."/>
            <person name="Yang P."/>
            <person name="Li Q."/>
            <person name="Li C."/>
            <person name="Zhang P."/>
            <person name="Huang Z."/>
            <person name="Berger S.L."/>
            <person name="Reinberg D."/>
            <person name="Wang J."/>
            <person name="Liebig J."/>
        </authorList>
    </citation>
    <scope>NUCLEOTIDE SEQUENCE [LARGE SCALE GENOMIC DNA]</scope>
    <source>
        <strain evidence="2">C129</strain>
    </source>
</reference>
<evidence type="ECO:0000313" key="2">
    <source>
        <dbReference type="Proteomes" id="UP000000311"/>
    </source>
</evidence>